<dbReference type="Pfam" id="PF13499">
    <property type="entry name" value="EF-hand_7"/>
    <property type="match status" value="1"/>
</dbReference>
<dbReference type="InterPro" id="IPR002048">
    <property type="entry name" value="EF_hand_dom"/>
</dbReference>
<dbReference type="GO" id="GO:0016460">
    <property type="term" value="C:myosin II complex"/>
    <property type="evidence" value="ECO:0007669"/>
    <property type="project" value="TreeGrafter"/>
</dbReference>
<dbReference type="Gene3D" id="1.10.238.10">
    <property type="entry name" value="EF-hand"/>
    <property type="match status" value="2"/>
</dbReference>
<dbReference type="AlphaFoldDB" id="A0A7S3B1S6"/>
<proteinExistence type="predicted"/>
<accession>A0A7S3B1S6</accession>
<evidence type="ECO:0000313" key="3">
    <source>
        <dbReference type="EMBL" id="CAE0121656.1"/>
    </source>
</evidence>
<keyword evidence="1" id="KW-0677">Repeat</keyword>
<dbReference type="InterPro" id="IPR050230">
    <property type="entry name" value="CALM/Myosin/TropC-like"/>
</dbReference>
<gene>
    <name evidence="3" type="ORF">HERI1096_LOCUS22357</name>
</gene>
<reference evidence="3" key="1">
    <citation type="submission" date="2021-01" db="EMBL/GenBank/DDBJ databases">
        <authorList>
            <person name="Corre E."/>
            <person name="Pelletier E."/>
            <person name="Niang G."/>
            <person name="Scheremetjew M."/>
            <person name="Finn R."/>
            <person name="Kale V."/>
            <person name="Holt S."/>
            <person name="Cochrane G."/>
            <person name="Meng A."/>
            <person name="Brown T."/>
            <person name="Cohen L."/>
        </authorList>
    </citation>
    <scope>NUCLEOTIDE SEQUENCE</scope>
    <source>
        <strain evidence="3">CCMP281</strain>
    </source>
</reference>
<dbReference type="PANTHER" id="PTHR23048">
    <property type="entry name" value="MYOSIN LIGHT CHAIN 1, 3"/>
    <property type="match status" value="1"/>
</dbReference>
<name>A0A7S3B1S6_9EUKA</name>
<dbReference type="CDD" id="cd00051">
    <property type="entry name" value="EFh"/>
    <property type="match status" value="1"/>
</dbReference>
<dbReference type="InterPro" id="IPR011992">
    <property type="entry name" value="EF-hand-dom_pair"/>
</dbReference>
<organism evidence="3">
    <name type="scientific">Haptolina ericina</name>
    <dbReference type="NCBI Taxonomy" id="156174"/>
    <lineage>
        <taxon>Eukaryota</taxon>
        <taxon>Haptista</taxon>
        <taxon>Haptophyta</taxon>
        <taxon>Prymnesiophyceae</taxon>
        <taxon>Prymnesiales</taxon>
        <taxon>Prymnesiaceae</taxon>
        <taxon>Haptolina</taxon>
    </lineage>
</organism>
<dbReference type="SUPFAM" id="SSF47473">
    <property type="entry name" value="EF-hand"/>
    <property type="match status" value="1"/>
</dbReference>
<dbReference type="GO" id="GO:0005509">
    <property type="term" value="F:calcium ion binding"/>
    <property type="evidence" value="ECO:0007669"/>
    <property type="project" value="InterPro"/>
</dbReference>
<protein>
    <recommendedName>
        <fullName evidence="2">EF-hand domain-containing protein</fullName>
    </recommendedName>
</protein>
<feature type="domain" description="EF-hand" evidence="2">
    <location>
        <begin position="125"/>
        <end position="160"/>
    </location>
</feature>
<feature type="domain" description="EF-hand" evidence="2">
    <location>
        <begin position="19"/>
        <end position="54"/>
    </location>
</feature>
<evidence type="ECO:0000256" key="1">
    <source>
        <dbReference type="ARBA" id="ARBA00022737"/>
    </source>
</evidence>
<feature type="domain" description="EF-hand" evidence="2">
    <location>
        <begin position="162"/>
        <end position="197"/>
    </location>
</feature>
<evidence type="ECO:0000259" key="2">
    <source>
        <dbReference type="PROSITE" id="PS50222"/>
    </source>
</evidence>
<dbReference type="PROSITE" id="PS50222">
    <property type="entry name" value="EF_HAND_2"/>
    <property type="match status" value="3"/>
</dbReference>
<sequence length="247" mass="27518">MGARQWCACISGTHTVRPLSGEALREAFSYFDKDGSSRVSLVQLEAGLQTLGFPGLDSAQVREALRAAGCDEMCGIPVDLGQRDPSEDAVLSRRRLEGNDEASWGMTLNQFVHAYVHFMSQHDSAMARQLEKAFAAFDFTGDGFVSHAELRLVLERMATAPIDEDRISDLLAELDPERTGTITLKEFSRWMAQTYASYLERPSLAPDSIVKIPRLQQLHSSRLSRVPRGFTSAFEHREGGVDDPWPR</sequence>
<dbReference type="PANTHER" id="PTHR23048:SF0">
    <property type="entry name" value="CALMODULIN LIKE 3"/>
    <property type="match status" value="1"/>
</dbReference>
<dbReference type="EMBL" id="HBHX01040295">
    <property type="protein sequence ID" value="CAE0121656.1"/>
    <property type="molecule type" value="Transcribed_RNA"/>
</dbReference>
<dbReference type="SMART" id="SM00054">
    <property type="entry name" value="EFh"/>
    <property type="match status" value="3"/>
</dbReference>